<keyword evidence="12" id="KW-1185">Reference proteome</keyword>
<evidence type="ECO:0000256" key="3">
    <source>
        <dbReference type="ARBA" id="ARBA00022723"/>
    </source>
</evidence>
<comment type="similarity">
    <text evidence="2">Belongs to the CONSTANS family.</text>
</comment>
<keyword evidence="4 7" id="KW-0863">Zinc-finger</keyword>
<accession>A0AAV3NUQ6</accession>
<keyword evidence="3" id="KW-0479">Metal-binding</keyword>
<dbReference type="GO" id="GO:0005634">
    <property type="term" value="C:nucleus"/>
    <property type="evidence" value="ECO:0007669"/>
    <property type="project" value="UniProtKB-SubCell"/>
</dbReference>
<dbReference type="SMART" id="SM00336">
    <property type="entry name" value="BBOX"/>
    <property type="match status" value="1"/>
</dbReference>
<evidence type="ECO:0000256" key="4">
    <source>
        <dbReference type="ARBA" id="ARBA00022771"/>
    </source>
</evidence>
<proteinExistence type="inferred from homology"/>
<dbReference type="InterPro" id="IPR049808">
    <property type="entry name" value="CONSTANS-like_Bbox1"/>
</dbReference>
<dbReference type="GO" id="GO:0008270">
    <property type="term" value="F:zinc ion binding"/>
    <property type="evidence" value="ECO:0007669"/>
    <property type="project" value="UniProtKB-KW"/>
</dbReference>
<dbReference type="AlphaFoldDB" id="A0AAV3NUQ6"/>
<feature type="domain" description="B box-type" evidence="9">
    <location>
        <begin position="15"/>
        <end position="62"/>
    </location>
</feature>
<dbReference type="CDD" id="cd19821">
    <property type="entry name" value="Bbox1_BBX-like"/>
    <property type="match status" value="1"/>
</dbReference>
<evidence type="ECO:0000256" key="6">
    <source>
        <dbReference type="ARBA" id="ARBA00023242"/>
    </source>
</evidence>
<protein>
    <submittedName>
        <fullName evidence="11">Uncharacterized protein</fullName>
    </submittedName>
</protein>
<dbReference type="PROSITE" id="PS51017">
    <property type="entry name" value="CCT"/>
    <property type="match status" value="1"/>
</dbReference>
<dbReference type="PANTHER" id="PTHR31874">
    <property type="entry name" value="CCT MOTIF FAMILY PROTEIN, EXPRESSED"/>
    <property type="match status" value="1"/>
</dbReference>
<evidence type="ECO:0000256" key="1">
    <source>
        <dbReference type="ARBA" id="ARBA00004123"/>
    </source>
</evidence>
<dbReference type="Proteomes" id="UP001454036">
    <property type="component" value="Unassembled WGS sequence"/>
</dbReference>
<dbReference type="PANTHER" id="PTHR31874:SF55">
    <property type="entry name" value="ZINC FINGER PROTEIN CONSTANS-LIKE 7"/>
    <property type="match status" value="1"/>
</dbReference>
<name>A0AAV3NUQ6_LITER</name>
<dbReference type="InterPro" id="IPR000315">
    <property type="entry name" value="Znf_B-box"/>
</dbReference>
<dbReference type="InterPro" id="IPR052453">
    <property type="entry name" value="CONSTANS-like_ZF"/>
</dbReference>
<comment type="subcellular location">
    <subcellularLocation>
        <location evidence="1 8">Nucleus</location>
    </subcellularLocation>
</comment>
<evidence type="ECO:0000256" key="7">
    <source>
        <dbReference type="PROSITE-ProRule" id="PRU00024"/>
    </source>
</evidence>
<evidence type="ECO:0000259" key="9">
    <source>
        <dbReference type="PROSITE" id="PS50119"/>
    </source>
</evidence>
<evidence type="ECO:0000256" key="2">
    <source>
        <dbReference type="ARBA" id="ARBA00010024"/>
    </source>
</evidence>
<dbReference type="EMBL" id="BAABME010000476">
    <property type="protein sequence ID" value="GAA0143107.1"/>
    <property type="molecule type" value="Genomic_DNA"/>
</dbReference>
<dbReference type="PROSITE" id="PS50119">
    <property type="entry name" value="ZF_BBOX"/>
    <property type="match status" value="1"/>
</dbReference>
<reference evidence="11 12" key="1">
    <citation type="submission" date="2024-01" db="EMBL/GenBank/DDBJ databases">
        <title>The complete chloroplast genome sequence of Lithospermum erythrorhizon: insights into the phylogenetic relationship among Boraginaceae species and the maternal lineages of purple gromwells.</title>
        <authorList>
            <person name="Okada T."/>
            <person name="Watanabe K."/>
        </authorList>
    </citation>
    <scope>NUCLEOTIDE SEQUENCE [LARGE SCALE GENOMIC DNA]</scope>
</reference>
<dbReference type="Pfam" id="PF06203">
    <property type="entry name" value="CCT"/>
    <property type="match status" value="1"/>
</dbReference>
<gene>
    <name evidence="11" type="ORF">LIER_03865</name>
</gene>
<sequence>MNTDASNTANVLGGKTVRACDSCLLRRARWFCPADDAFLCQSCDNTVHSANQLASRHERVRIGISSSRDINVKGYDSAPAWHQGFTRKARTPRHGKQTIFNFRYLVPEIGSDETTQEDNEDQFQFRVPIFDPFDAKLCSMPKDVDNFWGTEGDDIIIGNELDTSFYYHDDFATGTESLLTVLNEDISTCDNDQDANVIDVCFETSKVKMEDNDEEVKNVIACHLDPALDMAPGESLNWDIDYEMGEHQQEHKIVVSQVSETPSNNQAGVNCKRKMHLILNYEAVITAWNNQGSPWADGVIPKLNPDNCWSDFLDACGGVHTYRDGGREAKVSRYKEKRRTRLFSRKIRYEVRKLNAEKRPRMKGRFVKRTNIGGASNLPT</sequence>
<dbReference type="GO" id="GO:0006355">
    <property type="term" value="P:regulation of DNA-templated transcription"/>
    <property type="evidence" value="ECO:0007669"/>
    <property type="project" value="TreeGrafter"/>
</dbReference>
<evidence type="ECO:0000313" key="12">
    <source>
        <dbReference type="Proteomes" id="UP001454036"/>
    </source>
</evidence>
<comment type="caution">
    <text evidence="11">The sequence shown here is derived from an EMBL/GenBank/DDBJ whole genome shotgun (WGS) entry which is preliminary data.</text>
</comment>
<organism evidence="11 12">
    <name type="scientific">Lithospermum erythrorhizon</name>
    <name type="common">Purple gromwell</name>
    <name type="synonym">Lithospermum officinale var. erythrorhizon</name>
    <dbReference type="NCBI Taxonomy" id="34254"/>
    <lineage>
        <taxon>Eukaryota</taxon>
        <taxon>Viridiplantae</taxon>
        <taxon>Streptophyta</taxon>
        <taxon>Embryophyta</taxon>
        <taxon>Tracheophyta</taxon>
        <taxon>Spermatophyta</taxon>
        <taxon>Magnoliopsida</taxon>
        <taxon>eudicotyledons</taxon>
        <taxon>Gunneridae</taxon>
        <taxon>Pentapetalae</taxon>
        <taxon>asterids</taxon>
        <taxon>lamiids</taxon>
        <taxon>Boraginales</taxon>
        <taxon>Boraginaceae</taxon>
        <taxon>Boraginoideae</taxon>
        <taxon>Lithospermeae</taxon>
        <taxon>Lithospermum</taxon>
    </lineage>
</organism>
<evidence type="ECO:0000256" key="5">
    <source>
        <dbReference type="ARBA" id="ARBA00022833"/>
    </source>
</evidence>
<dbReference type="InterPro" id="IPR010402">
    <property type="entry name" value="CCT_domain"/>
</dbReference>
<evidence type="ECO:0000313" key="11">
    <source>
        <dbReference type="EMBL" id="GAA0143107.1"/>
    </source>
</evidence>
<keyword evidence="6 8" id="KW-0539">Nucleus</keyword>
<keyword evidence="5" id="KW-0862">Zinc</keyword>
<feature type="domain" description="CCT" evidence="10">
    <location>
        <begin position="327"/>
        <end position="369"/>
    </location>
</feature>
<dbReference type="Pfam" id="PF00643">
    <property type="entry name" value="zf-B_box"/>
    <property type="match status" value="1"/>
</dbReference>
<evidence type="ECO:0000256" key="8">
    <source>
        <dbReference type="PROSITE-ProRule" id="PRU00357"/>
    </source>
</evidence>
<evidence type="ECO:0000259" key="10">
    <source>
        <dbReference type="PROSITE" id="PS51017"/>
    </source>
</evidence>